<dbReference type="GO" id="GO:0004519">
    <property type="term" value="F:endonuclease activity"/>
    <property type="evidence" value="ECO:0007669"/>
    <property type="project" value="InterPro"/>
</dbReference>
<reference evidence="2 3" key="1">
    <citation type="submission" date="2017-06" db="EMBL/GenBank/DDBJ databases">
        <title>Genome sequence of Lactobacillus plantarum subsp. plantarum strain SRCM101258.</title>
        <authorList>
            <person name="Cho S.H."/>
        </authorList>
    </citation>
    <scope>NUCLEOTIDE SEQUENCE [LARGE SCALE GENOMIC DNA]</scope>
    <source>
        <strain evidence="2 3">SRCM101258</strain>
    </source>
</reference>
<name>A0A2S3U9S7_LACPN</name>
<dbReference type="InterPro" id="IPR003615">
    <property type="entry name" value="HNH_nuc"/>
</dbReference>
<proteinExistence type="predicted"/>
<dbReference type="CDD" id="cd00085">
    <property type="entry name" value="HNHc"/>
    <property type="match status" value="1"/>
</dbReference>
<dbReference type="PANTHER" id="PTHR33877">
    <property type="entry name" value="SLL1193 PROTEIN"/>
    <property type="match status" value="1"/>
</dbReference>
<organism evidence="2 3">
    <name type="scientific">Lactiplantibacillus plantarum subsp. plantarum</name>
    <dbReference type="NCBI Taxonomy" id="337330"/>
    <lineage>
        <taxon>Bacteria</taxon>
        <taxon>Bacillati</taxon>
        <taxon>Bacillota</taxon>
        <taxon>Bacilli</taxon>
        <taxon>Lactobacillales</taxon>
        <taxon>Lactobacillaceae</taxon>
        <taxon>Lactiplantibacillus</taxon>
    </lineage>
</organism>
<dbReference type="InterPro" id="IPR052892">
    <property type="entry name" value="NA-targeting_endonuclease"/>
</dbReference>
<dbReference type="Gene3D" id="1.10.30.50">
    <property type="match status" value="1"/>
</dbReference>
<protein>
    <recommendedName>
        <fullName evidence="1">HNH nuclease domain-containing protein</fullName>
    </recommendedName>
</protein>
<dbReference type="InterPro" id="IPR002711">
    <property type="entry name" value="HNH"/>
</dbReference>
<dbReference type="Proteomes" id="UP000236990">
    <property type="component" value="Unassembled WGS sequence"/>
</dbReference>
<evidence type="ECO:0000313" key="3">
    <source>
        <dbReference type="Proteomes" id="UP000236990"/>
    </source>
</evidence>
<evidence type="ECO:0000313" key="2">
    <source>
        <dbReference type="EMBL" id="POD89027.1"/>
    </source>
</evidence>
<dbReference type="SMART" id="SM00507">
    <property type="entry name" value="HNHc"/>
    <property type="match status" value="1"/>
</dbReference>
<evidence type="ECO:0000259" key="1">
    <source>
        <dbReference type="SMART" id="SM00507"/>
    </source>
</evidence>
<accession>A0A2S3U9S7</accession>
<comment type="caution">
    <text evidence="2">The sequence shown here is derived from an EMBL/GenBank/DDBJ whole genome shotgun (WGS) entry which is preliminary data.</text>
</comment>
<dbReference type="GO" id="GO:0008270">
    <property type="term" value="F:zinc ion binding"/>
    <property type="evidence" value="ECO:0007669"/>
    <property type="project" value="InterPro"/>
</dbReference>
<feature type="domain" description="HNH nuclease" evidence="1">
    <location>
        <begin position="79"/>
        <end position="130"/>
    </location>
</feature>
<gene>
    <name evidence="2" type="ORF">S101258_00255</name>
</gene>
<sequence>MADIPKDWYERALTVDVKKDINSNERIKSISKPYYKSFVRFAARQRINYVNDIEAEWSEYYEKYIKNRLSDVDIDSWKRLSHQVLERDHYTCFYCDQTGGILEVDHMTPVSRGGESTLDNLVTACRHCNRQKRDKTVAEYLKWKDEHE</sequence>
<dbReference type="EMBL" id="NKCZ01000049">
    <property type="protein sequence ID" value="POD89027.1"/>
    <property type="molecule type" value="Genomic_DNA"/>
</dbReference>
<dbReference type="GO" id="GO:0003676">
    <property type="term" value="F:nucleic acid binding"/>
    <property type="evidence" value="ECO:0007669"/>
    <property type="project" value="InterPro"/>
</dbReference>
<dbReference type="Pfam" id="PF01844">
    <property type="entry name" value="HNH"/>
    <property type="match status" value="1"/>
</dbReference>
<dbReference type="PANTHER" id="PTHR33877:SF2">
    <property type="entry name" value="OS07G0170200 PROTEIN"/>
    <property type="match status" value="1"/>
</dbReference>
<dbReference type="AlphaFoldDB" id="A0A2S3U9S7"/>